<dbReference type="CDD" id="cd01650">
    <property type="entry name" value="RT_nLTR_like"/>
    <property type="match status" value="1"/>
</dbReference>
<dbReference type="PANTHER" id="PTHR19446">
    <property type="entry name" value="REVERSE TRANSCRIPTASES"/>
    <property type="match status" value="1"/>
</dbReference>
<name>A0A8J2LIG8_9HEXA</name>
<gene>
    <name evidence="2" type="ORF">AFUS01_LOCUS42908</name>
</gene>
<feature type="non-terminal residue" evidence="2">
    <location>
        <position position="1"/>
    </location>
</feature>
<dbReference type="EMBL" id="CAJVCH010569406">
    <property type="protein sequence ID" value="CAG7833269.1"/>
    <property type="molecule type" value="Genomic_DNA"/>
</dbReference>
<dbReference type="Proteomes" id="UP000708208">
    <property type="component" value="Unassembled WGS sequence"/>
</dbReference>
<feature type="non-terminal residue" evidence="2">
    <location>
        <position position="421"/>
    </location>
</feature>
<dbReference type="OrthoDB" id="425681at2759"/>
<protein>
    <recommendedName>
        <fullName evidence="1">Reverse transcriptase domain-containing protein</fullName>
    </recommendedName>
</protein>
<reference evidence="2" key="1">
    <citation type="submission" date="2021-06" db="EMBL/GenBank/DDBJ databases">
        <authorList>
            <person name="Hodson N. C."/>
            <person name="Mongue J. A."/>
            <person name="Jaron S. K."/>
        </authorList>
    </citation>
    <scope>NUCLEOTIDE SEQUENCE</scope>
</reference>
<dbReference type="Pfam" id="PF00078">
    <property type="entry name" value="RVT_1"/>
    <property type="match status" value="1"/>
</dbReference>
<accession>A0A8J2LIG8</accession>
<sequence length="421" mass="48331">MGMKHITNQMALVWWLLRRSGSFRAERRRRQLKEPCQARQHTPVVPSYYIQGSGLNTLQEFHRGEINLRKDEGGAPSYFTGTAPEFRTFKILMIRISNFSMHVIDFRKNGSNNCPIKANEWNEFYKSILPPRDANDCQDVFVREIEELDKPFNLSKLKLALRSLSSGKAPGPNYIPNRLLKHLPDNVLWSLLDIINNAFNTGSTPQNWSEIELLMVFKKRDIYLPANYRGIALINTVTKLFTALICKRLTKWAEEKNKLPECQAGFRKGRGCLDQIFSLMSIIQMKLRISRGKLFVMFIDFQRAFDSIPHDKLWRKLFKVGVSAKIINVMRSIYSKAKMCVRAVDYKSLFYDISMGVLQGEILSPLLFALYISDLDEYMDSNACSKVGLGGRVGINNLYFADDTVTLADTRGSLQKKIDVI</sequence>
<feature type="domain" description="Reverse transcriptase" evidence="1">
    <location>
        <begin position="197"/>
        <end position="421"/>
    </location>
</feature>
<keyword evidence="3" id="KW-1185">Reference proteome</keyword>
<dbReference type="PROSITE" id="PS50878">
    <property type="entry name" value="RT_POL"/>
    <property type="match status" value="1"/>
</dbReference>
<evidence type="ECO:0000259" key="1">
    <source>
        <dbReference type="PROSITE" id="PS50878"/>
    </source>
</evidence>
<proteinExistence type="predicted"/>
<organism evidence="2 3">
    <name type="scientific">Allacma fusca</name>
    <dbReference type="NCBI Taxonomy" id="39272"/>
    <lineage>
        <taxon>Eukaryota</taxon>
        <taxon>Metazoa</taxon>
        <taxon>Ecdysozoa</taxon>
        <taxon>Arthropoda</taxon>
        <taxon>Hexapoda</taxon>
        <taxon>Collembola</taxon>
        <taxon>Symphypleona</taxon>
        <taxon>Sminthuridae</taxon>
        <taxon>Allacma</taxon>
    </lineage>
</organism>
<evidence type="ECO:0000313" key="3">
    <source>
        <dbReference type="Proteomes" id="UP000708208"/>
    </source>
</evidence>
<evidence type="ECO:0000313" key="2">
    <source>
        <dbReference type="EMBL" id="CAG7833269.1"/>
    </source>
</evidence>
<dbReference type="AlphaFoldDB" id="A0A8J2LIG8"/>
<dbReference type="InterPro" id="IPR000477">
    <property type="entry name" value="RT_dom"/>
</dbReference>
<comment type="caution">
    <text evidence="2">The sequence shown here is derived from an EMBL/GenBank/DDBJ whole genome shotgun (WGS) entry which is preliminary data.</text>
</comment>